<dbReference type="PANTHER" id="PTHR28152">
    <property type="entry name" value="HYDROXYACYL-THIOESTER DEHYDRATASE TYPE 2, MITOCHONDRIAL"/>
    <property type="match status" value="1"/>
</dbReference>
<dbReference type="Pfam" id="PF13452">
    <property type="entry name" value="FAS1_DH_region"/>
    <property type="match status" value="1"/>
</dbReference>
<dbReference type="RefSeq" id="WP_085827927.1">
    <property type="nucleotide sequence ID" value="NZ_FWFJ01000034.1"/>
</dbReference>
<name>A0A1X6ZX21_9RHOB</name>
<dbReference type="InterPro" id="IPR029069">
    <property type="entry name" value="HotDog_dom_sf"/>
</dbReference>
<evidence type="ECO:0000313" key="3">
    <source>
        <dbReference type="Proteomes" id="UP000194012"/>
    </source>
</evidence>
<dbReference type="Proteomes" id="UP000194012">
    <property type="component" value="Unassembled WGS sequence"/>
</dbReference>
<dbReference type="OrthoDB" id="7183822at2"/>
<organism evidence="2 3">
    <name type="scientific">Roseovarius gaetbuli</name>
    <dbReference type="NCBI Taxonomy" id="1356575"/>
    <lineage>
        <taxon>Bacteria</taxon>
        <taxon>Pseudomonadati</taxon>
        <taxon>Pseudomonadota</taxon>
        <taxon>Alphaproteobacteria</taxon>
        <taxon>Rhodobacterales</taxon>
        <taxon>Roseobacteraceae</taxon>
        <taxon>Roseovarius</taxon>
    </lineage>
</organism>
<gene>
    <name evidence="2" type="ORF">ROG8370_02969</name>
</gene>
<dbReference type="Gene3D" id="3.10.129.10">
    <property type="entry name" value="Hotdog Thioesterase"/>
    <property type="match status" value="2"/>
</dbReference>
<protein>
    <recommendedName>
        <fullName evidence="1">FAS1-like dehydratase domain-containing protein</fullName>
    </recommendedName>
</protein>
<evidence type="ECO:0000313" key="2">
    <source>
        <dbReference type="EMBL" id="SLN64212.1"/>
    </source>
</evidence>
<sequence>MDKLNVAGWEGRTETQQGCISREQAAQIHATLGEPHRAPPETGAVLPPLWHWCAFAPTVPLTELARDGHPMLGDFLPPVQLRRRMWASGSLRFATPLRVGEVIKRRSSIRRVTEKTGGTGPMVVVSVGHQIFGERGLAVEEVQDIVYLDIPDTFCPPRAKPMPGAPTLGEQKTASEALLFRYSALTFNAHRIHYDLPYAQDVEQYPGLVVHGPLQATWLMQAACRARGQRPSYFDFRGVHPMLLTPGESPVVDIMATEDECGALSLVTGQGGHQCMQATAQWEGTL</sequence>
<evidence type="ECO:0000259" key="1">
    <source>
        <dbReference type="Pfam" id="PF13452"/>
    </source>
</evidence>
<dbReference type="EMBL" id="FWFJ01000034">
    <property type="protein sequence ID" value="SLN64212.1"/>
    <property type="molecule type" value="Genomic_DNA"/>
</dbReference>
<proteinExistence type="predicted"/>
<dbReference type="InterPro" id="IPR052741">
    <property type="entry name" value="Mitochondrial_HTD2"/>
</dbReference>
<dbReference type="SUPFAM" id="SSF54637">
    <property type="entry name" value="Thioesterase/thiol ester dehydrase-isomerase"/>
    <property type="match status" value="1"/>
</dbReference>
<dbReference type="PANTHER" id="PTHR28152:SF1">
    <property type="entry name" value="HYDROXYACYL-THIOESTER DEHYDRATASE TYPE 2, MITOCHONDRIAL"/>
    <property type="match status" value="1"/>
</dbReference>
<reference evidence="3" key="1">
    <citation type="submission" date="2017-03" db="EMBL/GenBank/DDBJ databases">
        <authorList>
            <person name="Rodrigo-Torres L."/>
            <person name="Arahal R.D."/>
            <person name="Lucena T."/>
        </authorList>
    </citation>
    <scope>NUCLEOTIDE SEQUENCE [LARGE SCALE GENOMIC DNA]</scope>
    <source>
        <strain evidence="3">CECT 8370</strain>
    </source>
</reference>
<dbReference type="AlphaFoldDB" id="A0A1X6ZX21"/>
<keyword evidence="3" id="KW-1185">Reference proteome</keyword>
<accession>A0A1X6ZX21</accession>
<feature type="domain" description="FAS1-like dehydratase" evidence="1">
    <location>
        <begin position="31"/>
        <end position="139"/>
    </location>
</feature>
<dbReference type="InterPro" id="IPR039569">
    <property type="entry name" value="FAS1-like_DH_region"/>
</dbReference>
<dbReference type="GO" id="GO:0019171">
    <property type="term" value="F:(3R)-hydroxyacyl-[acyl-carrier-protein] dehydratase activity"/>
    <property type="evidence" value="ECO:0007669"/>
    <property type="project" value="TreeGrafter"/>
</dbReference>